<reference evidence="2 4" key="1">
    <citation type="submission" date="2017-09" db="EMBL/GenBank/DDBJ databases">
        <title>Bacterial and phytoplankton interrelationship in Kongsfjorden, an Arctic fjord.</title>
        <authorList>
            <person name="Sinha R."/>
            <person name="Krishnan K."/>
        </authorList>
    </citation>
    <scope>NUCLEOTIDE SEQUENCE [LARGE SCALE GENOMIC DNA]</scope>
    <source>
        <strain evidence="2 4">58</strain>
    </source>
</reference>
<feature type="domain" description="VOC" evidence="1">
    <location>
        <begin position="308"/>
        <end position="430"/>
    </location>
</feature>
<reference evidence="3 5" key="2">
    <citation type="submission" date="2018-10" db="EMBL/GenBank/DDBJ databases">
        <title>Complete genome sequence of Pseudomonas pelagia strain Kongs-67.</title>
        <authorList>
            <person name="Sinha R.K."/>
            <person name="Krishnan K."/>
        </authorList>
    </citation>
    <scope>NUCLEOTIDE SEQUENCE [LARGE SCALE GENOMIC DNA]</scope>
    <source>
        <strain evidence="3 5">Kongs-67</strain>
    </source>
</reference>
<gene>
    <name evidence="2" type="ORF">CO192_07275</name>
    <name evidence="3" type="ORF">EAO82_04120</name>
</gene>
<dbReference type="Gene3D" id="3.10.180.10">
    <property type="entry name" value="2,3-Dihydroxybiphenyl 1,2-Dioxygenase, domain 1"/>
    <property type="match status" value="4"/>
</dbReference>
<dbReference type="PROSITE" id="PS51819">
    <property type="entry name" value="VOC"/>
    <property type="match status" value="4"/>
</dbReference>
<feature type="domain" description="VOC" evidence="1">
    <location>
        <begin position="437"/>
        <end position="560"/>
    </location>
</feature>
<evidence type="ECO:0000259" key="1">
    <source>
        <dbReference type="PROSITE" id="PS51819"/>
    </source>
</evidence>
<dbReference type="PANTHER" id="PTHR36503:SF1">
    <property type="entry name" value="BLR2520 PROTEIN"/>
    <property type="match status" value="1"/>
</dbReference>
<proteinExistence type="predicted"/>
<accession>A0AA91Z6F8</accession>
<dbReference type="InterPro" id="IPR029068">
    <property type="entry name" value="Glyas_Bleomycin-R_OHBP_Dase"/>
</dbReference>
<name>A0AA91Z6F8_9GAMM</name>
<dbReference type="Proteomes" id="UP000344571">
    <property type="component" value="Chromosome"/>
</dbReference>
<dbReference type="PANTHER" id="PTHR36503">
    <property type="entry name" value="BLR2520 PROTEIN"/>
    <property type="match status" value="1"/>
</dbReference>
<organism evidence="2 4">
    <name type="scientific">Halopseudomonas pelagia</name>
    <dbReference type="NCBI Taxonomy" id="553151"/>
    <lineage>
        <taxon>Bacteria</taxon>
        <taxon>Pseudomonadati</taxon>
        <taxon>Pseudomonadota</taxon>
        <taxon>Gammaproteobacteria</taxon>
        <taxon>Pseudomonadales</taxon>
        <taxon>Pseudomonadaceae</taxon>
        <taxon>Halopseudomonas</taxon>
    </lineage>
</organism>
<dbReference type="CDD" id="cd06587">
    <property type="entry name" value="VOC"/>
    <property type="match status" value="3"/>
</dbReference>
<evidence type="ECO:0000313" key="4">
    <source>
        <dbReference type="Proteomes" id="UP000243750"/>
    </source>
</evidence>
<dbReference type="EMBL" id="NWMT01000073">
    <property type="protein sequence ID" value="PCD00038.1"/>
    <property type="molecule type" value="Genomic_DNA"/>
</dbReference>
<keyword evidence="5" id="KW-1185">Reference proteome</keyword>
<dbReference type="InterPro" id="IPR004360">
    <property type="entry name" value="Glyas_Fos-R_dOase_dom"/>
</dbReference>
<sequence length="565" mass="60349">MPAAICLKTLLLGLLILLLNGCLGGGGGGSDDNASTPPAPPPANEPANLTFMSAAGIGVSDLDAAVTLYTQGMGMRELERLTRDNRTEVILESADARGSKVILMDFTDGIGRNFQQNPGKLVFYAKDPNQFASDFSAAGGRITVPPAAQPSVGNVVVGFGRDLDNNLIEIVGEPTATESFFGAFGIGVSNVDAARDFYVEVLGFEESQFLQIPGQYDEYILTSPVPGSSAVVLMNWTNGSVRNYTDNPVKLQLDVAYPERLTESVRDSGGDVSRDPAASEEADLEGALLGYASDADGTLLEIRQGIRGYLGAAGIGVEDLEAAVSFYRAGLGMQEVTRRSRADREEVVMRSADERGSDVVLMAFTDGVSRNYQQNPGKLVFYVKDPDQYALDIIAAGGRVTVPPAFQAGLGVTVGFGRDLDNNLIEFVGSADALQSYFGAFGIGVSDLQAARDFYVEDLGFRELVYLPIPFQYNEYILQGQGGSALVLMNWTHGATRNYTDNPVKLEVRSMSPEGIAQAISDAGERVTEMPAAATDSDREGETVGYAKDADGTLIEILRAPWQKK</sequence>
<dbReference type="AlphaFoldDB" id="A0AA91Z6F8"/>
<dbReference type="EMBL" id="CP033116">
    <property type="protein sequence ID" value="QFY55628.1"/>
    <property type="molecule type" value="Genomic_DNA"/>
</dbReference>
<evidence type="ECO:0000313" key="3">
    <source>
        <dbReference type="EMBL" id="QFY55628.1"/>
    </source>
</evidence>
<dbReference type="SUPFAM" id="SSF54593">
    <property type="entry name" value="Glyoxalase/Bleomycin resistance protein/Dihydroxybiphenyl dioxygenase"/>
    <property type="match status" value="3"/>
</dbReference>
<dbReference type="Proteomes" id="UP000243750">
    <property type="component" value="Unassembled WGS sequence"/>
</dbReference>
<dbReference type="RefSeq" id="WP_096345957.1">
    <property type="nucleotide sequence ID" value="NZ_CP033116.1"/>
</dbReference>
<feature type="domain" description="VOC" evidence="1">
    <location>
        <begin position="50"/>
        <end position="173"/>
    </location>
</feature>
<dbReference type="Pfam" id="PF00903">
    <property type="entry name" value="Glyoxalase"/>
    <property type="match status" value="3"/>
</dbReference>
<evidence type="ECO:0000313" key="5">
    <source>
        <dbReference type="Proteomes" id="UP000344571"/>
    </source>
</evidence>
<feature type="domain" description="VOC" evidence="1">
    <location>
        <begin position="180"/>
        <end position="305"/>
    </location>
</feature>
<protein>
    <recommendedName>
        <fullName evidence="1">VOC domain-containing protein</fullName>
    </recommendedName>
</protein>
<evidence type="ECO:0000313" key="2">
    <source>
        <dbReference type="EMBL" id="PCD00038.1"/>
    </source>
</evidence>
<dbReference type="InterPro" id="IPR037523">
    <property type="entry name" value="VOC_core"/>
</dbReference>